<gene>
    <name evidence="2" type="ORF">AAE3_LOCUS11393</name>
</gene>
<accession>A0A8S0WYV7</accession>
<keyword evidence="3" id="KW-1185">Reference proteome</keyword>
<organism evidence="2 3">
    <name type="scientific">Cyclocybe aegerita</name>
    <name type="common">Black poplar mushroom</name>
    <name type="synonym">Agrocybe aegerita</name>
    <dbReference type="NCBI Taxonomy" id="1973307"/>
    <lineage>
        <taxon>Eukaryota</taxon>
        <taxon>Fungi</taxon>
        <taxon>Dikarya</taxon>
        <taxon>Basidiomycota</taxon>
        <taxon>Agaricomycotina</taxon>
        <taxon>Agaricomycetes</taxon>
        <taxon>Agaricomycetidae</taxon>
        <taxon>Agaricales</taxon>
        <taxon>Agaricineae</taxon>
        <taxon>Bolbitiaceae</taxon>
        <taxon>Cyclocybe</taxon>
    </lineage>
</organism>
<feature type="region of interest" description="Disordered" evidence="1">
    <location>
        <begin position="96"/>
        <end position="143"/>
    </location>
</feature>
<dbReference type="EMBL" id="CACVBS010000075">
    <property type="protein sequence ID" value="CAA7269156.1"/>
    <property type="molecule type" value="Genomic_DNA"/>
</dbReference>
<feature type="compositionally biased region" description="Basic and acidic residues" evidence="1">
    <location>
        <begin position="108"/>
        <end position="126"/>
    </location>
</feature>
<dbReference type="OrthoDB" id="539213at2759"/>
<evidence type="ECO:0000313" key="3">
    <source>
        <dbReference type="Proteomes" id="UP000467700"/>
    </source>
</evidence>
<comment type="caution">
    <text evidence="2">The sequence shown here is derived from an EMBL/GenBank/DDBJ whole genome shotgun (WGS) entry which is preliminary data.</text>
</comment>
<dbReference type="AlphaFoldDB" id="A0A8S0WYV7"/>
<evidence type="ECO:0000313" key="2">
    <source>
        <dbReference type="EMBL" id="CAA7269156.1"/>
    </source>
</evidence>
<sequence>MWQQPTPEADVFIERVNALPNEPGVSLDHASKPSLVEEEELRRLFATDPRTPPTLTLGSSIFSTDRPLLERQGPELSGILKTSAQNIYFPFLRRRGGRKQKSISADIKSAREKVEAESEKSKREDGGLEDGNDDSERKELERSMVGVAGYIDFDD</sequence>
<dbReference type="Proteomes" id="UP000467700">
    <property type="component" value="Unassembled WGS sequence"/>
</dbReference>
<evidence type="ECO:0000256" key="1">
    <source>
        <dbReference type="SAM" id="MobiDB-lite"/>
    </source>
</evidence>
<name>A0A8S0WYV7_CYCAE</name>
<protein>
    <submittedName>
        <fullName evidence="2">Uncharacterized protein</fullName>
    </submittedName>
</protein>
<reference evidence="2 3" key="1">
    <citation type="submission" date="2020-01" db="EMBL/GenBank/DDBJ databases">
        <authorList>
            <person name="Gupta K D."/>
        </authorList>
    </citation>
    <scope>NUCLEOTIDE SEQUENCE [LARGE SCALE GENOMIC DNA]</scope>
</reference>
<proteinExistence type="predicted"/>